<comment type="caution">
    <text evidence="11">The sequence shown here is derived from an EMBL/GenBank/DDBJ whole genome shotgun (WGS) entry which is preliminary data.</text>
</comment>
<dbReference type="PANTHER" id="PTHR43867:SF2">
    <property type="entry name" value="CELLULOSE SYNTHASE CATALYTIC SUBUNIT A [UDP-FORMING]"/>
    <property type="match status" value="1"/>
</dbReference>
<evidence type="ECO:0000256" key="9">
    <source>
        <dbReference type="RuleBase" id="RU365020"/>
    </source>
</evidence>
<accession>A0ABT0DB64</accession>
<comment type="function">
    <text evidence="9">Catalytic subunit of cellulose synthase. It polymerizes uridine 5'-diphosphate glucose to cellulose.</text>
</comment>
<dbReference type="EMBL" id="JALKCH010000005">
    <property type="protein sequence ID" value="MCK0197198.1"/>
    <property type="molecule type" value="Genomic_DNA"/>
</dbReference>
<dbReference type="Pfam" id="PF07238">
    <property type="entry name" value="PilZ"/>
    <property type="match status" value="1"/>
</dbReference>
<gene>
    <name evidence="11" type="primary">bcsA</name>
    <name evidence="11" type="ORF">MWN34_09765</name>
</gene>
<evidence type="ECO:0000259" key="10">
    <source>
        <dbReference type="Pfam" id="PF07238"/>
    </source>
</evidence>
<dbReference type="InterPro" id="IPR050321">
    <property type="entry name" value="Glycosyltr_2/OpgH_subfam"/>
</dbReference>
<evidence type="ECO:0000256" key="2">
    <source>
        <dbReference type="ARBA" id="ARBA00022475"/>
    </source>
</evidence>
<comment type="pathway">
    <text evidence="9">Glycan metabolism; bacterial cellulose biosynthesis.</text>
</comment>
<evidence type="ECO:0000256" key="7">
    <source>
        <dbReference type="ARBA" id="ARBA00022989"/>
    </source>
</evidence>
<comment type="cofactor">
    <cofactor evidence="9">
        <name>Mg(2+)</name>
        <dbReference type="ChEBI" id="CHEBI:18420"/>
    </cofactor>
</comment>
<evidence type="ECO:0000313" key="12">
    <source>
        <dbReference type="Proteomes" id="UP001203284"/>
    </source>
</evidence>
<name>A0ABT0DB64_9HYPH</name>
<dbReference type="PANTHER" id="PTHR43867">
    <property type="entry name" value="CELLULOSE SYNTHASE CATALYTIC SUBUNIT A [UDP-FORMING]"/>
    <property type="match status" value="1"/>
</dbReference>
<keyword evidence="3 9" id="KW-0997">Cell inner membrane</keyword>
<dbReference type="SUPFAM" id="SSF53448">
    <property type="entry name" value="Nucleotide-diphospho-sugar transferases"/>
    <property type="match status" value="1"/>
</dbReference>
<keyword evidence="5 9" id="KW-0808">Transferase</keyword>
<feature type="transmembrane region" description="Helical" evidence="9">
    <location>
        <begin position="31"/>
        <end position="48"/>
    </location>
</feature>
<keyword evidence="6 9" id="KW-0812">Transmembrane</keyword>
<dbReference type="InterPro" id="IPR009875">
    <property type="entry name" value="PilZ_domain"/>
</dbReference>
<evidence type="ECO:0000256" key="6">
    <source>
        <dbReference type="ARBA" id="ARBA00022692"/>
    </source>
</evidence>
<keyword evidence="9" id="KW-0135">Cellulose biosynthesis</keyword>
<organism evidence="11 12">
    <name type="scientific">Ancylobacter crimeensis</name>
    <dbReference type="NCBI Taxonomy" id="2579147"/>
    <lineage>
        <taxon>Bacteria</taxon>
        <taxon>Pseudomonadati</taxon>
        <taxon>Pseudomonadota</taxon>
        <taxon>Alphaproteobacteria</taxon>
        <taxon>Hyphomicrobiales</taxon>
        <taxon>Xanthobacteraceae</taxon>
        <taxon>Ancylobacter</taxon>
    </lineage>
</organism>
<evidence type="ECO:0000256" key="8">
    <source>
        <dbReference type="ARBA" id="ARBA00023136"/>
    </source>
</evidence>
<dbReference type="InterPro" id="IPR029044">
    <property type="entry name" value="Nucleotide-diphossugar_trans"/>
</dbReference>
<feature type="transmembrane region" description="Helical" evidence="9">
    <location>
        <begin position="512"/>
        <end position="531"/>
    </location>
</feature>
<dbReference type="CDD" id="cd06421">
    <property type="entry name" value="CESA_CelA_like"/>
    <property type="match status" value="1"/>
</dbReference>
<keyword evidence="7 9" id="KW-1133">Transmembrane helix</keyword>
<evidence type="ECO:0000256" key="5">
    <source>
        <dbReference type="ARBA" id="ARBA00022679"/>
    </source>
</evidence>
<dbReference type="Gene3D" id="3.90.550.10">
    <property type="entry name" value="Spore Coat Polysaccharide Biosynthesis Protein SpsA, Chain A"/>
    <property type="match status" value="1"/>
</dbReference>
<proteinExistence type="predicted"/>
<reference evidence="11 12" key="1">
    <citation type="submission" date="2022-04" db="EMBL/GenBank/DDBJ databases">
        <authorList>
            <person name="Grouzdev D.S."/>
            <person name="Pantiukh K.S."/>
            <person name="Krutkina M.S."/>
        </authorList>
    </citation>
    <scope>NUCLEOTIDE SEQUENCE [LARGE SCALE GENOMIC DNA]</scope>
    <source>
        <strain evidence="11 12">6x-1</strain>
    </source>
</reference>
<dbReference type="Gene3D" id="2.40.10.220">
    <property type="entry name" value="predicted glycosyltransferase like domains"/>
    <property type="match status" value="1"/>
</dbReference>
<dbReference type="NCBIfam" id="TIGR03030">
    <property type="entry name" value="CelA"/>
    <property type="match status" value="1"/>
</dbReference>
<keyword evidence="9" id="KW-0973">c-di-GMP</keyword>
<protein>
    <recommendedName>
        <fullName evidence="9">Cellulose synthase catalytic subunit [UDP-forming]</fullName>
        <ecNumber evidence="9">2.4.1.12</ecNumber>
    </recommendedName>
</protein>
<feature type="domain" description="PilZ" evidence="10">
    <location>
        <begin position="566"/>
        <end position="669"/>
    </location>
</feature>
<feature type="transmembrane region" description="Helical" evidence="9">
    <location>
        <begin position="90"/>
        <end position="110"/>
    </location>
</feature>
<feature type="transmembrane region" description="Helical" evidence="9">
    <location>
        <begin position="436"/>
        <end position="455"/>
    </location>
</feature>
<evidence type="ECO:0000313" key="11">
    <source>
        <dbReference type="EMBL" id="MCK0197198.1"/>
    </source>
</evidence>
<dbReference type="Proteomes" id="UP001203284">
    <property type="component" value="Unassembled WGS sequence"/>
</dbReference>
<feature type="transmembrane region" description="Helical" evidence="9">
    <location>
        <begin position="543"/>
        <end position="562"/>
    </location>
</feature>
<keyword evidence="2 9" id="KW-1003">Cell membrane</keyword>
<keyword evidence="12" id="KW-1185">Reference proteome</keyword>
<keyword evidence="4 9" id="KW-0328">Glycosyltransferase</keyword>
<dbReference type="Pfam" id="PF13641">
    <property type="entry name" value="Glyco_tranf_2_3"/>
    <property type="match status" value="1"/>
</dbReference>
<dbReference type="RefSeq" id="WP_247028815.1">
    <property type="nucleotide sequence ID" value="NZ_JALKCH010000005.1"/>
</dbReference>
<evidence type="ECO:0000256" key="1">
    <source>
        <dbReference type="ARBA" id="ARBA00004127"/>
    </source>
</evidence>
<sequence>MGKAWIAALWGITGALTVFLITLPISLQAHLIAGSIVVLVIILLKLFAPVGVPRLIALSLGSTIVLRYIYWRTTSTLPPISQIEDFIPGIMLYLAELYSVGMLCLSLFVVSSPAPPRTAPALTPEQLPTVDVFVPTYNEDASLLASTLAAAKAMDYPADKFTVWLLDDGGTDQKCHQDDPLGAQEAQNRRRELGELCEGLGVRYLTRRRNEHAKAGNLNNGLANSTGELVAVFDADHAPARSFLHETVGYFRQDERLFLVQTPHFFINPDPLERNLDTFDHMPSENEMFYGIIQRGLDKWDGAFFCGSAALLRREALAETNGFSGISITEDCETALELHSRGWHSVYVDKPLIAGLQPETFASFIGQRSRWAQGMYQILRFRFPPLKRGITFAQRLCYMSSMLFWFFPISRMIFLISPLFYLVFGLEIFNASGAEFLAYTSTYMLVNLLMQNYLYGRYRWPWISELYEYIQSVYLLPALLSVMMNPRKPTFKVTAKGETLTESHVSEIGKPFFILFGLMTLAAVLTVWRVINDPFTADVTAVVGGWNILNMIIAGCALGVVSERQNRRRTHRVNLFRRCEFILDDVSYPAVVEDVSIGGASVRAAGANLPQVERGKMAAIRFKPQADIEVSDLPVQIRNMKRDGNGQLFGCQFEAQVPLHHRLIADLMFANAAEWSKFQESRRYNPGVLRGTFRFLVIALYQTGRGLSYFLRLNKISRSSTGQPAAAKSS</sequence>
<comment type="subcellular location">
    <subcellularLocation>
        <location evidence="9">Cell inner membrane</location>
    </subcellularLocation>
    <subcellularLocation>
        <location evidence="1">Endomembrane system</location>
        <topology evidence="1">Multi-pass membrane protein</topology>
    </subcellularLocation>
</comment>
<dbReference type="EC" id="2.4.1.12" evidence="9"/>
<dbReference type="SUPFAM" id="SSF141371">
    <property type="entry name" value="PilZ domain-like"/>
    <property type="match status" value="1"/>
</dbReference>
<evidence type="ECO:0000256" key="4">
    <source>
        <dbReference type="ARBA" id="ARBA00022676"/>
    </source>
</evidence>
<feature type="transmembrane region" description="Helical" evidence="9">
    <location>
        <begin position="7"/>
        <end position="25"/>
    </location>
</feature>
<comment type="catalytic activity">
    <reaction evidence="9">
        <text>[(1-&gt;4)-beta-D-glucosyl](n) + UDP-alpha-D-glucose = [(1-&gt;4)-beta-D-glucosyl](n+1) + UDP + H(+)</text>
        <dbReference type="Rhea" id="RHEA:19929"/>
        <dbReference type="Rhea" id="RHEA-COMP:10033"/>
        <dbReference type="Rhea" id="RHEA-COMP:10034"/>
        <dbReference type="ChEBI" id="CHEBI:15378"/>
        <dbReference type="ChEBI" id="CHEBI:18246"/>
        <dbReference type="ChEBI" id="CHEBI:58223"/>
        <dbReference type="ChEBI" id="CHEBI:58885"/>
        <dbReference type="EC" id="2.4.1.12"/>
    </reaction>
</comment>
<dbReference type="InterPro" id="IPR003919">
    <property type="entry name" value="Cell_synth_A"/>
</dbReference>
<feature type="transmembrane region" description="Helical" evidence="9">
    <location>
        <begin position="55"/>
        <end position="70"/>
    </location>
</feature>
<evidence type="ECO:0000256" key="3">
    <source>
        <dbReference type="ARBA" id="ARBA00022519"/>
    </source>
</evidence>
<feature type="transmembrane region" description="Helical" evidence="9">
    <location>
        <begin position="403"/>
        <end position="424"/>
    </location>
</feature>
<dbReference type="PRINTS" id="PR01439">
    <property type="entry name" value="CELLSNTHASEA"/>
</dbReference>
<keyword evidence="8 9" id="KW-0472">Membrane</keyword>